<dbReference type="InterPro" id="IPR013099">
    <property type="entry name" value="K_chnl_dom"/>
</dbReference>
<evidence type="ECO:0000313" key="4">
    <source>
        <dbReference type="Proteomes" id="UP000573327"/>
    </source>
</evidence>
<dbReference type="Gene3D" id="1.10.287.70">
    <property type="match status" value="1"/>
</dbReference>
<dbReference type="SUPFAM" id="SSF81324">
    <property type="entry name" value="Voltage-gated potassium channels"/>
    <property type="match status" value="1"/>
</dbReference>
<accession>A0A7W7WIK4</accession>
<feature type="domain" description="Potassium channel" evidence="2">
    <location>
        <begin position="82"/>
        <end position="161"/>
    </location>
</feature>
<dbReference type="Pfam" id="PF07885">
    <property type="entry name" value="Ion_trans_2"/>
    <property type="match status" value="1"/>
</dbReference>
<feature type="transmembrane region" description="Helical" evidence="1">
    <location>
        <begin position="12"/>
        <end position="31"/>
    </location>
</feature>
<evidence type="ECO:0000256" key="1">
    <source>
        <dbReference type="SAM" id="Phobius"/>
    </source>
</evidence>
<evidence type="ECO:0000313" key="3">
    <source>
        <dbReference type="EMBL" id="MBB4948346.1"/>
    </source>
</evidence>
<dbReference type="AlphaFoldDB" id="A0A7W7WIK4"/>
<keyword evidence="3" id="KW-0813">Transport</keyword>
<organism evidence="3 4">
    <name type="scientific">Kitasatospora gansuensis</name>
    <dbReference type="NCBI Taxonomy" id="258050"/>
    <lineage>
        <taxon>Bacteria</taxon>
        <taxon>Bacillati</taxon>
        <taxon>Actinomycetota</taxon>
        <taxon>Actinomycetes</taxon>
        <taxon>Kitasatosporales</taxon>
        <taxon>Streptomycetaceae</taxon>
        <taxon>Kitasatospora</taxon>
    </lineage>
</organism>
<protein>
    <submittedName>
        <fullName evidence="3">Voltage-gated potassium channel Kch</fullName>
    </submittedName>
</protein>
<keyword evidence="4" id="KW-1185">Reference proteome</keyword>
<sequence>MRKTDDKVTDRFGLSLVIAGPAVLLTLYFTVPFDLFGPDRPVFGWVSFGVGLAVLAGLLLREIRRELLGLPGRPTLMIVLLICLTLVVFAATYYGLAKAPGQFNGLATRVDALYFTVITMSTVGYGDISPVGQEARMVVMLQILYTLVFLTAGATSITRRMRGRFVERTGKGSGR</sequence>
<dbReference type="RefSeq" id="WP_313068362.1">
    <property type="nucleotide sequence ID" value="NZ_JACHJR010000001.1"/>
</dbReference>
<comment type="caution">
    <text evidence="3">The sequence shown here is derived from an EMBL/GenBank/DDBJ whole genome shotgun (WGS) entry which is preliminary data.</text>
</comment>
<dbReference type="EMBL" id="JACHJR010000001">
    <property type="protein sequence ID" value="MBB4948346.1"/>
    <property type="molecule type" value="Genomic_DNA"/>
</dbReference>
<keyword evidence="1" id="KW-0812">Transmembrane</keyword>
<keyword evidence="1" id="KW-0472">Membrane</keyword>
<proteinExistence type="predicted"/>
<keyword evidence="3" id="KW-0407">Ion channel</keyword>
<evidence type="ECO:0000259" key="2">
    <source>
        <dbReference type="Pfam" id="PF07885"/>
    </source>
</evidence>
<feature type="transmembrane region" description="Helical" evidence="1">
    <location>
        <begin position="43"/>
        <end position="63"/>
    </location>
</feature>
<reference evidence="3 4" key="1">
    <citation type="submission" date="2020-08" db="EMBL/GenBank/DDBJ databases">
        <title>Sequencing the genomes of 1000 actinobacteria strains.</title>
        <authorList>
            <person name="Klenk H.-P."/>
        </authorList>
    </citation>
    <scope>NUCLEOTIDE SEQUENCE [LARGE SCALE GENOMIC DNA]</scope>
    <source>
        <strain evidence="3 4">DSM 44786</strain>
    </source>
</reference>
<keyword evidence="3" id="KW-0406">Ion transport</keyword>
<name>A0A7W7WIK4_9ACTN</name>
<keyword evidence="1" id="KW-1133">Transmembrane helix</keyword>
<dbReference type="Proteomes" id="UP000573327">
    <property type="component" value="Unassembled WGS sequence"/>
</dbReference>
<feature type="transmembrane region" description="Helical" evidence="1">
    <location>
        <begin position="139"/>
        <end position="158"/>
    </location>
</feature>
<feature type="transmembrane region" description="Helical" evidence="1">
    <location>
        <begin position="75"/>
        <end position="96"/>
    </location>
</feature>
<gene>
    <name evidence="3" type="ORF">F4556_003881</name>
</gene>
<dbReference type="GO" id="GO:0034220">
    <property type="term" value="P:monoatomic ion transmembrane transport"/>
    <property type="evidence" value="ECO:0007669"/>
    <property type="project" value="UniProtKB-KW"/>
</dbReference>